<dbReference type="Pfam" id="PF00486">
    <property type="entry name" value="Trans_reg_C"/>
    <property type="match status" value="1"/>
</dbReference>
<evidence type="ECO:0000256" key="5">
    <source>
        <dbReference type="ARBA" id="ARBA00023163"/>
    </source>
</evidence>
<keyword evidence="3" id="KW-0805">Transcription regulation</keyword>
<dbReference type="InterPro" id="IPR011006">
    <property type="entry name" value="CheY-like_superfamily"/>
</dbReference>
<dbReference type="InterPro" id="IPR039420">
    <property type="entry name" value="WalR-like"/>
</dbReference>
<protein>
    <submittedName>
        <fullName evidence="6">DNA-binding response regulator, OmpR family, contains REC and winged-helix (WHTH) domain</fullName>
    </submittedName>
</protein>
<dbReference type="Gene3D" id="3.40.50.2300">
    <property type="match status" value="1"/>
</dbReference>
<dbReference type="Gene3D" id="1.10.10.10">
    <property type="entry name" value="Winged helix-like DNA-binding domain superfamily/Winged helix DNA-binding domain"/>
    <property type="match status" value="1"/>
</dbReference>
<dbReference type="GeneID" id="57920836"/>
<dbReference type="AlphaFoldDB" id="A0A1I7IST5"/>
<dbReference type="Proteomes" id="UP000183629">
    <property type="component" value="Unassembled WGS sequence"/>
</dbReference>
<dbReference type="CDD" id="cd00383">
    <property type="entry name" value="trans_reg_C"/>
    <property type="match status" value="1"/>
</dbReference>
<dbReference type="EMBL" id="FPBN01000006">
    <property type="protein sequence ID" value="SFU75958.1"/>
    <property type="molecule type" value="Genomic_DNA"/>
</dbReference>
<dbReference type="RefSeq" id="WP_043878612.1">
    <property type="nucleotide sequence ID" value="NZ_CP054015.1"/>
</dbReference>
<dbReference type="GO" id="GO:0000156">
    <property type="term" value="F:phosphorelay response regulator activity"/>
    <property type="evidence" value="ECO:0007669"/>
    <property type="project" value="TreeGrafter"/>
</dbReference>
<dbReference type="GO" id="GO:0005829">
    <property type="term" value="C:cytosol"/>
    <property type="evidence" value="ECO:0007669"/>
    <property type="project" value="TreeGrafter"/>
</dbReference>
<dbReference type="InterPro" id="IPR001789">
    <property type="entry name" value="Sig_transdc_resp-reg_receiver"/>
</dbReference>
<reference evidence="7" key="1">
    <citation type="submission" date="2016-10" db="EMBL/GenBank/DDBJ databases">
        <authorList>
            <person name="Varghese N."/>
            <person name="Submissions S."/>
        </authorList>
    </citation>
    <scope>NUCLEOTIDE SEQUENCE [LARGE SCALE GENOMIC DNA]</scope>
    <source>
        <strain evidence="7">LMG 15572</strain>
    </source>
</reference>
<dbReference type="GO" id="GO:0032993">
    <property type="term" value="C:protein-DNA complex"/>
    <property type="evidence" value="ECO:0007669"/>
    <property type="project" value="TreeGrafter"/>
</dbReference>
<keyword evidence="7" id="KW-1185">Reference proteome</keyword>
<evidence type="ECO:0000313" key="7">
    <source>
        <dbReference type="Proteomes" id="UP000183629"/>
    </source>
</evidence>
<dbReference type="SUPFAM" id="SSF52172">
    <property type="entry name" value="CheY-like"/>
    <property type="match status" value="1"/>
</dbReference>
<sequence length="232" mass="26281">MDFEASLLKKRILIVDDDYSLNTSIKEVLKNAGFQHISCAYSISNSVDLLSMNNIDLIILDVMLPDGEGYSLAKDVRKHSDIPILFLTAKNNPEDEINGLKAGGDDYVTKPFLPQVLIYRIMTLLRRAYKCDTELIELDNCTIHLTNALVQKGNVELSLTPTEIQILKKLYANKNYIVSTESICDSVWKGENFGYEKSLMVHIRNIREKIEDNPSKPQHIVTVKGLGYKFVL</sequence>
<gene>
    <name evidence="6" type="ORF">SAMN05660328_10633</name>
</gene>
<dbReference type="Pfam" id="PF00072">
    <property type="entry name" value="Response_reg"/>
    <property type="match status" value="1"/>
</dbReference>
<dbReference type="SMART" id="SM00862">
    <property type="entry name" value="Trans_reg_C"/>
    <property type="match status" value="1"/>
</dbReference>
<organism evidence="6 7">
    <name type="scientific">Streptococcus gallolyticus</name>
    <dbReference type="NCBI Taxonomy" id="315405"/>
    <lineage>
        <taxon>Bacteria</taxon>
        <taxon>Bacillati</taxon>
        <taxon>Bacillota</taxon>
        <taxon>Bacilli</taxon>
        <taxon>Lactobacillales</taxon>
        <taxon>Streptococcaceae</taxon>
        <taxon>Streptococcus</taxon>
    </lineage>
</organism>
<dbReference type="GO" id="GO:0000976">
    <property type="term" value="F:transcription cis-regulatory region binding"/>
    <property type="evidence" value="ECO:0007669"/>
    <property type="project" value="TreeGrafter"/>
</dbReference>
<evidence type="ECO:0000256" key="1">
    <source>
        <dbReference type="ARBA" id="ARBA00022553"/>
    </source>
</evidence>
<evidence type="ECO:0000256" key="3">
    <source>
        <dbReference type="ARBA" id="ARBA00023015"/>
    </source>
</evidence>
<dbReference type="PANTHER" id="PTHR48111:SF52">
    <property type="entry name" value="TRANSCRIPTIONAL REGULATORY PROTEIN YVRH"/>
    <property type="match status" value="1"/>
</dbReference>
<accession>A0A1I7IST5</accession>
<name>A0A1I7IST5_9STRE</name>
<dbReference type="Gene3D" id="6.10.250.690">
    <property type="match status" value="1"/>
</dbReference>
<evidence type="ECO:0000256" key="2">
    <source>
        <dbReference type="ARBA" id="ARBA00023012"/>
    </source>
</evidence>
<dbReference type="InterPro" id="IPR036388">
    <property type="entry name" value="WH-like_DNA-bd_sf"/>
</dbReference>
<dbReference type="CDD" id="cd17574">
    <property type="entry name" value="REC_OmpR"/>
    <property type="match status" value="1"/>
</dbReference>
<keyword evidence="2" id="KW-0902">Two-component regulatory system</keyword>
<evidence type="ECO:0000256" key="4">
    <source>
        <dbReference type="ARBA" id="ARBA00023125"/>
    </source>
</evidence>
<dbReference type="GO" id="GO:0006355">
    <property type="term" value="P:regulation of DNA-templated transcription"/>
    <property type="evidence" value="ECO:0007669"/>
    <property type="project" value="InterPro"/>
</dbReference>
<dbReference type="PROSITE" id="PS51755">
    <property type="entry name" value="OMPR_PHOB"/>
    <property type="match status" value="1"/>
</dbReference>
<dbReference type="SMART" id="SM00448">
    <property type="entry name" value="REC"/>
    <property type="match status" value="1"/>
</dbReference>
<dbReference type="PROSITE" id="PS50110">
    <property type="entry name" value="RESPONSE_REGULATORY"/>
    <property type="match status" value="1"/>
</dbReference>
<keyword evidence="1" id="KW-0597">Phosphoprotein</keyword>
<evidence type="ECO:0000313" key="6">
    <source>
        <dbReference type="EMBL" id="SFU75958.1"/>
    </source>
</evidence>
<keyword evidence="5" id="KW-0804">Transcription</keyword>
<dbReference type="InterPro" id="IPR001867">
    <property type="entry name" value="OmpR/PhoB-type_DNA-bd"/>
</dbReference>
<dbReference type="PANTHER" id="PTHR48111">
    <property type="entry name" value="REGULATOR OF RPOS"/>
    <property type="match status" value="1"/>
</dbReference>
<keyword evidence="4 6" id="KW-0238">DNA-binding</keyword>
<proteinExistence type="predicted"/>